<dbReference type="Proteomes" id="UP001209083">
    <property type="component" value="Chromosome"/>
</dbReference>
<dbReference type="SUPFAM" id="SSF55073">
    <property type="entry name" value="Nucleotide cyclase"/>
    <property type="match status" value="1"/>
</dbReference>
<keyword evidence="4" id="KW-1185">Reference proteome</keyword>
<feature type="compositionally biased region" description="Acidic residues" evidence="1">
    <location>
        <begin position="24"/>
        <end position="45"/>
    </location>
</feature>
<feature type="region of interest" description="Disordered" evidence="1">
    <location>
        <begin position="1"/>
        <end position="46"/>
    </location>
</feature>
<dbReference type="InterPro" id="IPR029787">
    <property type="entry name" value="Nucleotide_cyclase"/>
</dbReference>
<organism evidence="3 4">
    <name type="scientific">Saxibacter everestensis</name>
    <dbReference type="NCBI Taxonomy" id="2909229"/>
    <lineage>
        <taxon>Bacteria</taxon>
        <taxon>Bacillati</taxon>
        <taxon>Actinomycetota</taxon>
        <taxon>Actinomycetes</taxon>
        <taxon>Micrococcales</taxon>
        <taxon>Brevibacteriaceae</taxon>
        <taxon>Saxibacter</taxon>
    </lineage>
</organism>
<dbReference type="EMBL" id="CP090958">
    <property type="protein sequence ID" value="WGW10732.1"/>
    <property type="molecule type" value="Genomic_DNA"/>
</dbReference>
<feature type="compositionally biased region" description="Basic and acidic residues" evidence="1">
    <location>
        <begin position="1"/>
        <end position="11"/>
    </location>
</feature>
<sequence>MSGHQAERELTQPEPTEPPTTGDDAAEDATAEDATADNVAGDDTDQDRRLISDLRAAADKLEQRLIGGERSLRRREVASNAGVSLLSARKLWRALGFPDVDDDAVAFTDADSRGLERMAGLVRSGVIDEPTAISLTRAIGHTMDRLVVWQAETLVEYLAGARDLDDAEARKIMIAELEKLVDPLEDMLVYAWRRELASAIGRLNVRAEAGLMRDGRTDWYDESMPLARAVGFADLVSYTRLSQQMEPRQLAQLVQRFQALTHDVIATGNGRVVKTVGDEVFFAAESPESGAEIALSLAERIGADPDLPDARVSVVWGRVLSRLGDIFGSTVNLAARLTAIAEPGTVLTDASTAAALRNNDRYIPLPQASHVLQGFGSINTVVLARGRGQGLDIDFD</sequence>
<feature type="domain" description="Guanylate cyclase" evidence="2">
    <location>
        <begin position="229"/>
        <end position="338"/>
    </location>
</feature>
<reference evidence="3 4" key="1">
    <citation type="submission" date="2023-05" db="EMBL/GenBank/DDBJ databases">
        <title>Lithophilousrod everest ZFBP1038 complete genpme.</title>
        <authorList>
            <person name="Tian M."/>
        </authorList>
    </citation>
    <scope>NUCLEOTIDE SEQUENCE [LARGE SCALE GENOMIC DNA]</scope>
    <source>
        <strain evidence="3 4">ZFBP1038</strain>
    </source>
</reference>
<evidence type="ECO:0000313" key="3">
    <source>
        <dbReference type="EMBL" id="WGW10732.1"/>
    </source>
</evidence>
<proteinExistence type="predicted"/>
<evidence type="ECO:0000313" key="4">
    <source>
        <dbReference type="Proteomes" id="UP001209083"/>
    </source>
</evidence>
<evidence type="ECO:0000259" key="2">
    <source>
        <dbReference type="PROSITE" id="PS50125"/>
    </source>
</evidence>
<dbReference type="CDD" id="cd07302">
    <property type="entry name" value="CHD"/>
    <property type="match status" value="1"/>
</dbReference>
<gene>
    <name evidence="3" type="ORF">LWF01_11400</name>
</gene>
<dbReference type="RefSeq" id="WP_349637515.1">
    <property type="nucleotide sequence ID" value="NZ_CP090958.1"/>
</dbReference>
<dbReference type="Pfam" id="PF00211">
    <property type="entry name" value="Guanylate_cyc"/>
    <property type="match status" value="1"/>
</dbReference>
<protein>
    <submittedName>
        <fullName evidence="3">Adenylate/guanylate cyclase domain-containing protein</fullName>
    </submittedName>
</protein>
<evidence type="ECO:0000256" key="1">
    <source>
        <dbReference type="SAM" id="MobiDB-lite"/>
    </source>
</evidence>
<dbReference type="Gene3D" id="3.30.70.1230">
    <property type="entry name" value="Nucleotide cyclase"/>
    <property type="match status" value="1"/>
</dbReference>
<accession>A0ABY8QP38</accession>
<dbReference type="InterPro" id="IPR001054">
    <property type="entry name" value="A/G_cyclase"/>
</dbReference>
<name>A0ABY8QP38_9MICO</name>
<dbReference type="PROSITE" id="PS50125">
    <property type="entry name" value="GUANYLATE_CYCLASE_2"/>
    <property type="match status" value="1"/>
</dbReference>